<keyword evidence="3" id="KW-1185">Reference proteome</keyword>
<reference evidence="2 3" key="1">
    <citation type="submission" date="2017-01" db="EMBL/GenBank/DDBJ databases">
        <title>Draft genome sequence of Pseudomonas pachastrellae type strain CCUG 46540T from a deep sea.</title>
        <authorList>
            <person name="Gomila M."/>
            <person name="Mulet M."/>
            <person name="Lalucat J."/>
            <person name="Garcia-Valdes E."/>
        </authorList>
    </citation>
    <scope>NUCLEOTIDE SEQUENCE [LARGE SCALE GENOMIC DNA]</scope>
    <source>
        <strain evidence="2 3">CCUG 46540</strain>
    </source>
</reference>
<dbReference type="Pfam" id="PF13503">
    <property type="entry name" value="DUF4123"/>
    <property type="match status" value="1"/>
</dbReference>
<protein>
    <recommendedName>
        <fullName evidence="1">DUF4123 domain-containing protein</fullName>
    </recommendedName>
</protein>
<dbReference type="Proteomes" id="UP000242847">
    <property type="component" value="Unassembled WGS sequence"/>
</dbReference>
<sequence>MNSNGALLFDGASRRQALIWLASEYPEHSLFPLLQGTAYAALADIGPILLDADPDSPLHSAWSHGQPGLQHSVWLRTCQQPDELASSLRRRLRVRSPDGREFWLRLADARPLLSAWQTGQRWPTGFWHGVSEVWLGSANGPLQAWQNETPEQDCTTRTSTLNAQIKLDWPLLTALAQSYAAPEPSHP</sequence>
<gene>
    <name evidence="2" type="ORF">BXT89_15905</name>
</gene>
<feature type="domain" description="DUF4123" evidence="1">
    <location>
        <begin position="7"/>
        <end position="118"/>
    </location>
</feature>
<dbReference type="STRING" id="254161.SAMN05216256_1292"/>
<dbReference type="RefSeq" id="WP_083728663.1">
    <property type="nucleotide sequence ID" value="NZ_FOUD01000029.1"/>
</dbReference>
<proteinExistence type="predicted"/>
<dbReference type="AlphaFoldDB" id="A0A1S8DEG8"/>
<dbReference type="InterPro" id="IPR025391">
    <property type="entry name" value="DUF4123"/>
</dbReference>
<name>A0A1S8DEG8_9GAMM</name>
<dbReference type="OrthoDB" id="6867342at2"/>
<dbReference type="EMBL" id="MUBC01000045">
    <property type="protein sequence ID" value="ONM42817.1"/>
    <property type="molecule type" value="Genomic_DNA"/>
</dbReference>
<evidence type="ECO:0000313" key="2">
    <source>
        <dbReference type="EMBL" id="ONM42817.1"/>
    </source>
</evidence>
<comment type="caution">
    <text evidence="2">The sequence shown here is derived from an EMBL/GenBank/DDBJ whole genome shotgun (WGS) entry which is preliminary data.</text>
</comment>
<organism evidence="2 3">
    <name type="scientific">Halopseudomonas pachastrellae</name>
    <dbReference type="NCBI Taxonomy" id="254161"/>
    <lineage>
        <taxon>Bacteria</taxon>
        <taxon>Pseudomonadati</taxon>
        <taxon>Pseudomonadota</taxon>
        <taxon>Gammaproteobacteria</taxon>
        <taxon>Pseudomonadales</taxon>
        <taxon>Pseudomonadaceae</taxon>
        <taxon>Halopseudomonas</taxon>
    </lineage>
</organism>
<evidence type="ECO:0000259" key="1">
    <source>
        <dbReference type="Pfam" id="PF13503"/>
    </source>
</evidence>
<evidence type="ECO:0000313" key="3">
    <source>
        <dbReference type="Proteomes" id="UP000242847"/>
    </source>
</evidence>
<accession>A0A1S8DEG8</accession>